<evidence type="ECO:0000259" key="1">
    <source>
        <dbReference type="Pfam" id="PF12680"/>
    </source>
</evidence>
<dbReference type="SUPFAM" id="SSF54427">
    <property type="entry name" value="NTF2-like"/>
    <property type="match status" value="1"/>
</dbReference>
<dbReference type="Gene3D" id="3.10.450.50">
    <property type="match status" value="1"/>
</dbReference>
<feature type="domain" description="SnoaL-like" evidence="1">
    <location>
        <begin position="23"/>
        <end position="123"/>
    </location>
</feature>
<dbReference type="AlphaFoldDB" id="A0A381NV51"/>
<name>A0A381NV51_9ZZZZ</name>
<accession>A0A381NV51</accession>
<evidence type="ECO:0000313" key="2">
    <source>
        <dbReference type="EMBL" id="SUZ58506.1"/>
    </source>
</evidence>
<organism evidence="2">
    <name type="scientific">marine metagenome</name>
    <dbReference type="NCBI Taxonomy" id="408172"/>
    <lineage>
        <taxon>unclassified sequences</taxon>
        <taxon>metagenomes</taxon>
        <taxon>ecological metagenomes</taxon>
    </lineage>
</organism>
<dbReference type="EMBL" id="UINC01000624">
    <property type="protein sequence ID" value="SUZ58506.1"/>
    <property type="molecule type" value="Genomic_DNA"/>
</dbReference>
<sequence length="157" mass="17614">MADTETTIAERREINRALLEHVISLYGTDRAAELADCYTADWILELPFSDPPRRLVGNAEVREYLASRLGTFVFTLSLTAIHECLEPDLLVAEYESDGHVAHTGKPYRNTYIAVWRFRDGKVCGVKEFPNPMVAAEALIPGPLDGWEGDDLSDDEEE</sequence>
<protein>
    <recommendedName>
        <fullName evidence="1">SnoaL-like domain-containing protein</fullName>
    </recommendedName>
</protein>
<reference evidence="2" key="1">
    <citation type="submission" date="2018-05" db="EMBL/GenBank/DDBJ databases">
        <authorList>
            <person name="Lanie J.A."/>
            <person name="Ng W.-L."/>
            <person name="Kazmierczak K.M."/>
            <person name="Andrzejewski T.M."/>
            <person name="Davidsen T.M."/>
            <person name="Wayne K.J."/>
            <person name="Tettelin H."/>
            <person name="Glass J.I."/>
            <person name="Rusch D."/>
            <person name="Podicherti R."/>
            <person name="Tsui H.-C.T."/>
            <person name="Winkler M.E."/>
        </authorList>
    </citation>
    <scope>NUCLEOTIDE SEQUENCE</scope>
</reference>
<proteinExistence type="predicted"/>
<dbReference type="Pfam" id="PF12680">
    <property type="entry name" value="SnoaL_2"/>
    <property type="match status" value="1"/>
</dbReference>
<gene>
    <name evidence="2" type="ORF">METZ01_LOCUS11360</name>
</gene>
<dbReference type="InterPro" id="IPR037401">
    <property type="entry name" value="SnoaL-like"/>
</dbReference>
<dbReference type="InterPro" id="IPR032710">
    <property type="entry name" value="NTF2-like_dom_sf"/>
</dbReference>